<protein>
    <submittedName>
        <fullName evidence="2">DUF6126 family protein</fullName>
    </submittedName>
</protein>
<organism evidence="2 3">
    <name type="scientific">Streptomyces cylindrosporus</name>
    <dbReference type="NCBI Taxonomy" id="2927583"/>
    <lineage>
        <taxon>Bacteria</taxon>
        <taxon>Bacillati</taxon>
        <taxon>Actinomycetota</taxon>
        <taxon>Actinomycetes</taxon>
        <taxon>Kitasatosporales</taxon>
        <taxon>Streptomycetaceae</taxon>
        <taxon>Streptomyces</taxon>
    </lineage>
</organism>
<keyword evidence="1" id="KW-0472">Membrane</keyword>
<comment type="caution">
    <text evidence="2">The sequence shown here is derived from an EMBL/GenBank/DDBJ whole genome shotgun (WGS) entry which is preliminary data.</text>
</comment>
<name>A0ABS9Y9A1_9ACTN</name>
<accession>A0ABS9Y9A1</accession>
<keyword evidence="3" id="KW-1185">Reference proteome</keyword>
<dbReference type="Proteomes" id="UP001165269">
    <property type="component" value="Unassembled WGS sequence"/>
</dbReference>
<evidence type="ECO:0000313" key="2">
    <source>
        <dbReference type="EMBL" id="MCI3273539.1"/>
    </source>
</evidence>
<dbReference type="InterPro" id="IPR046129">
    <property type="entry name" value="DUF6126"/>
</dbReference>
<keyword evidence="1" id="KW-1133">Transmembrane helix</keyword>
<evidence type="ECO:0000256" key="1">
    <source>
        <dbReference type="SAM" id="Phobius"/>
    </source>
</evidence>
<feature type="transmembrane region" description="Helical" evidence="1">
    <location>
        <begin position="22"/>
        <end position="42"/>
    </location>
</feature>
<gene>
    <name evidence="2" type="ORF">MQP27_20810</name>
</gene>
<keyword evidence="1" id="KW-0812">Transmembrane</keyword>
<sequence length="48" mass="5643">MGKAKVTKDREWRIERGVAMRAGFYIFGTHLFAGFVWLLFYLGEHAHK</sequence>
<dbReference type="Pfam" id="PF19621">
    <property type="entry name" value="DUF6126"/>
    <property type="match status" value="1"/>
</dbReference>
<evidence type="ECO:0000313" key="3">
    <source>
        <dbReference type="Proteomes" id="UP001165269"/>
    </source>
</evidence>
<reference evidence="2" key="1">
    <citation type="submission" date="2022-03" db="EMBL/GenBank/DDBJ databases">
        <title>Streptomyces 7R015 and 7R016 isolated from Barleria lupulina in Thailand.</title>
        <authorList>
            <person name="Kanchanasin P."/>
            <person name="Phongsopitanun W."/>
            <person name="Tanasupawat S."/>
        </authorList>
    </citation>
    <scope>NUCLEOTIDE SEQUENCE</scope>
    <source>
        <strain evidence="2">7R015</strain>
    </source>
</reference>
<dbReference type="EMBL" id="JALDAY010000006">
    <property type="protein sequence ID" value="MCI3273539.1"/>
    <property type="molecule type" value="Genomic_DNA"/>
</dbReference>
<dbReference type="RefSeq" id="WP_242767144.1">
    <property type="nucleotide sequence ID" value="NZ_JALDAY010000006.1"/>
</dbReference>
<proteinExistence type="predicted"/>